<dbReference type="InterPro" id="IPR051478">
    <property type="entry name" value="Beta-lactamase-like_AB/R"/>
</dbReference>
<evidence type="ECO:0000259" key="2">
    <source>
        <dbReference type="Pfam" id="PF00144"/>
    </source>
</evidence>
<name>A0A6J6KTH0_9ZZZZ</name>
<protein>
    <submittedName>
        <fullName evidence="3">Unannotated protein</fullName>
    </submittedName>
</protein>
<evidence type="ECO:0000313" key="3">
    <source>
        <dbReference type="EMBL" id="CAB4653100.1"/>
    </source>
</evidence>
<sequence>MSTMSRLKFDQDLLKGVEELMNKPILDGKCPGIYATLFKGEEVLLEKGIGEYKVGQGAPSLDTSFRIASCTKSFTIAALLILRDRGALDLNQPITDFVEEYRFSQISTYKTIPTVGQLAAMSSGLPSDDPWADRQESISGQALREIVSRGVHTTSNPGAIFQYSNLGFALLGLVIERASGMDFREFVTNEILKPLGMSASGFDRELFAPERVAVGYRKSGDRWLELPFSSSGAFSCIGGLFSSARDLRTWAQWMHSAFVPNAESSGPLSVQSRHSMQQIVTSSPFNAHLATVSSNAHRAFGYGLGLFVEFDPKYGQFVSHSGGYPGFSSHMRWHVPTGLSVVVLENATYSGAWATATGILDYALEKLGYEQPLEDKWPQTLELAKHADALVRNWSGTLAKEVFEENVDMDVPYAERQSAIAALIAEVGGLSTASTLNEVKSDSDSPLHFVWNIPGKTGSLRCEIRLNPITPIRIQTLNVKKVEA</sequence>
<proteinExistence type="inferred from homology"/>
<gene>
    <name evidence="3" type="ORF">UFOPK2265_00276</name>
</gene>
<comment type="similarity">
    <text evidence="1">Belongs to the beta-lactamase family.</text>
</comment>
<dbReference type="PANTHER" id="PTHR22935">
    <property type="entry name" value="PENICILLIN-BINDING PROTEIN"/>
    <property type="match status" value="1"/>
</dbReference>
<dbReference type="SUPFAM" id="SSF56601">
    <property type="entry name" value="beta-lactamase/transpeptidase-like"/>
    <property type="match status" value="1"/>
</dbReference>
<feature type="domain" description="Beta-lactamase-related" evidence="2">
    <location>
        <begin position="27"/>
        <end position="350"/>
    </location>
</feature>
<reference evidence="3" key="1">
    <citation type="submission" date="2020-05" db="EMBL/GenBank/DDBJ databases">
        <authorList>
            <person name="Chiriac C."/>
            <person name="Salcher M."/>
            <person name="Ghai R."/>
            <person name="Kavagutti S V."/>
        </authorList>
    </citation>
    <scope>NUCLEOTIDE SEQUENCE</scope>
</reference>
<dbReference type="InterPro" id="IPR012338">
    <property type="entry name" value="Beta-lactam/transpept-like"/>
</dbReference>
<dbReference type="AlphaFoldDB" id="A0A6J6KTH0"/>
<dbReference type="Pfam" id="PF00144">
    <property type="entry name" value="Beta-lactamase"/>
    <property type="match status" value="1"/>
</dbReference>
<accession>A0A6J6KTH0</accession>
<evidence type="ECO:0000256" key="1">
    <source>
        <dbReference type="ARBA" id="ARBA00038473"/>
    </source>
</evidence>
<dbReference type="PANTHER" id="PTHR22935:SF95">
    <property type="entry name" value="BETA-LACTAMASE-LIKE 1-RELATED"/>
    <property type="match status" value="1"/>
</dbReference>
<dbReference type="Gene3D" id="3.40.710.10">
    <property type="entry name" value="DD-peptidase/beta-lactamase superfamily"/>
    <property type="match status" value="1"/>
</dbReference>
<organism evidence="3">
    <name type="scientific">freshwater metagenome</name>
    <dbReference type="NCBI Taxonomy" id="449393"/>
    <lineage>
        <taxon>unclassified sequences</taxon>
        <taxon>metagenomes</taxon>
        <taxon>ecological metagenomes</taxon>
    </lineage>
</organism>
<dbReference type="EMBL" id="CAEZWP010000007">
    <property type="protein sequence ID" value="CAB4653100.1"/>
    <property type="molecule type" value="Genomic_DNA"/>
</dbReference>
<dbReference type="InterPro" id="IPR001466">
    <property type="entry name" value="Beta-lactam-related"/>
</dbReference>